<dbReference type="SMART" id="SM00943">
    <property type="entry name" value="Prim-Pol"/>
    <property type="match status" value="1"/>
</dbReference>
<evidence type="ECO:0000313" key="2">
    <source>
        <dbReference type="EMBL" id="OPC80944.1"/>
    </source>
</evidence>
<comment type="caution">
    <text evidence="2">The sequence shown here is derived from an EMBL/GenBank/DDBJ whole genome shotgun (WGS) entry which is preliminary data.</text>
</comment>
<evidence type="ECO:0000313" key="3">
    <source>
        <dbReference type="Proteomes" id="UP000190037"/>
    </source>
</evidence>
<dbReference type="RefSeq" id="WP_078975255.1">
    <property type="nucleotide sequence ID" value="NZ_MWQN01000001.1"/>
</dbReference>
<dbReference type="STRING" id="159449.B4N89_08290"/>
<evidence type="ECO:0000259" key="1">
    <source>
        <dbReference type="SMART" id="SM00943"/>
    </source>
</evidence>
<reference evidence="2 3" key="1">
    <citation type="submission" date="2017-03" db="EMBL/GenBank/DDBJ databases">
        <title>Draft genome sequence of Streptomyces scabrisporus NF3, endophyte isolated from Amphipterygium adstringens.</title>
        <authorList>
            <person name="Vazquez M."/>
            <person name="Ceapa C.D."/>
            <person name="Rodriguez Luna D."/>
            <person name="Sanchez Esquivel S."/>
        </authorList>
    </citation>
    <scope>NUCLEOTIDE SEQUENCE [LARGE SCALE GENOMIC DNA]</scope>
    <source>
        <strain evidence="2 3">NF3</strain>
    </source>
</reference>
<sequence>MSAVGEDMDIMLGTRRRTRAALWQAVAEFAEERGWPVAQGAHLVRDGRGIHCSCGRRTCAAPGMHPADPRWSERATASPAAVRYLWSQWPDSTVVVPTGRVFDAISVPRGAGARALVRLERMGTPLGPVLATPTGRLAFLVAPGAAAELPHLLYQMGWDDADLDLRCHGTGDYVFAPPSPMGMLGPVEWIRPPASGTSTLPEARLLLGTLAYTCHRQESPTGRGLWLAS</sequence>
<dbReference type="EMBL" id="MWQN01000001">
    <property type="protein sequence ID" value="OPC80944.1"/>
    <property type="molecule type" value="Genomic_DNA"/>
</dbReference>
<gene>
    <name evidence="2" type="ORF">B4N89_08290</name>
</gene>
<keyword evidence="3" id="KW-1185">Reference proteome</keyword>
<proteinExistence type="predicted"/>
<name>A0A1T3NVX7_9ACTN</name>
<organism evidence="2 3">
    <name type="scientific">Embleya scabrispora</name>
    <dbReference type="NCBI Taxonomy" id="159449"/>
    <lineage>
        <taxon>Bacteria</taxon>
        <taxon>Bacillati</taxon>
        <taxon>Actinomycetota</taxon>
        <taxon>Actinomycetes</taxon>
        <taxon>Kitasatosporales</taxon>
        <taxon>Streptomycetaceae</taxon>
        <taxon>Embleya</taxon>
    </lineage>
</organism>
<accession>A0A1T3NVX7</accession>
<dbReference type="OrthoDB" id="3852216at2"/>
<dbReference type="Pfam" id="PF09250">
    <property type="entry name" value="Prim-Pol"/>
    <property type="match status" value="1"/>
</dbReference>
<dbReference type="eggNOG" id="COG3598">
    <property type="taxonomic scope" value="Bacteria"/>
</dbReference>
<dbReference type="InterPro" id="IPR015330">
    <property type="entry name" value="DNA_primase/pol_bifunc_N"/>
</dbReference>
<dbReference type="AlphaFoldDB" id="A0A1T3NVX7"/>
<protein>
    <submittedName>
        <fullName evidence="2">DNA primase</fullName>
    </submittedName>
</protein>
<dbReference type="Proteomes" id="UP000190037">
    <property type="component" value="Unassembled WGS sequence"/>
</dbReference>
<feature type="domain" description="DNA primase/polymerase bifunctional N-terminal" evidence="1">
    <location>
        <begin position="26"/>
        <end position="207"/>
    </location>
</feature>